<feature type="signal peptide" evidence="1">
    <location>
        <begin position="1"/>
        <end position="26"/>
    </location>
</feature>
<name>A0AAD7D2P3_MYCRO</name>
<accession>A0AAD7D2P3</accession>
<keyword evidence="1" id="KW-0732">Signal</keyword>
<dbReference type="EMBL" id="JARKIE010000146">
    <property type="protein sequence ID" value="KAJ7676150.1"/>
    <property type="molecule type" value="Genomic_DNA"/>
</dbReference>
<sequence length="115" mass="12402">MTISFGLTRSRSSCVFVNLTVLTTLAIELAVGIDLDDATLGEMILPMSTGPFNVVRCHDNPPAQLNADNILPQISLTYLSTDYSPILVSAPIPAARFLSNIFSGLAQIWTKPSFC</sequence>
<gene>
    <name evidence="2" type="ORF">B0H17DRAFT_1207541</name>
</gene>
<protein>
    <submittedName>
        <fullName evidence="2">Uncharacterized protein</fullName>
    </submittedName>
</protein>
<feature type="chain" id="PRO_5042174571" evidence="1">
    <location>
        <begin position="27"/>
        <end position="115"/>
    </location>
</feature>
<comment type="caution">
    <text evidence="2">The sequence shown here is derived from an EMBL/GenBank/DDBJ whole genome shotgun (WGS) entry which is preliminary data.</text>
</comment>
<proteinExistence type="predicted"/>
<evidence type="ECO:0000313" key="3">
    <source>
        <dbReference type="Proteomes" id="UP001221757"/>
    </source>
</evidence>
<keyword evidence="3" id="KW-1185">Reference proteome</keyword>
<organism evidence="2 3">
    <name type="scientific">Mycena rosella</name>
    <name type="common">Pink bonnet</name>
    <name type="synonym">Agaricus rosellus</name>
    <dbReference type="NCBI Taxonomy" id="1033263"/>
    <lineage>
        <taxon>Eukaryota</taxon>
        <taxon>Fungi</taxon>
        <taxon>Dikarya</taxon>
        <taxon>Basidiomycota</taxon>
        <taxon>Agaricomycotina</taxon>
        <taxon>Agaricomycetes</taxon>
        <taxon>Agaricomycetidae</taxon>
        <taxon>Agaricales</taxon>
        <taxon>Marasmiineae</taxon>
        <taxon>Mycenaceae</taxon>
        <taxon>Mycena</taxon>
    </lineage>
</organism>
<evidence type="ECO:0000313" key="2">
    <source>
        <dbReference type="EMBL" id="KAJ7676150.1"/>
    </source>
</evidence>
<evidence type="ECO:0000256" key="1">
    <source>
        <dbReference type="SAM" id="SignalP"/>
    </source>
</evidence>
<reference evidence="2" key="1">
    <citation type="submission" date="2023-03" db="EMBL/GenBank/DDBJ databases">
        <title>Massive genome expansion in bonnet fungi (Mycena s.s.) driven by repeated elements and novel gene families across ecological guilds.</title>
        <authorList>
            <consortium name="Lawrence Berkeley National Laboratory"/>
            <person name="Harder C.B."/>
            <person name="Miyauchi S."/>
            <person name="Viragh M."/>
            <person name="Kuo A."/>
            <person name="Thoen E."/>
            <person name="Andreopoulos B."/>
            <person name="Lu D."/>
            <person name="Skrede I."/>
            <person name="Drula E."/>
            <person name="Henrissat B."/>
            <person name="Morin E."/>
            <person name="Kohler A."/>
            <person name="Barry K."/>
            <person name="LaButti K."/>
            <person name="Morin E."/>
            <person name="Salamov A."/>
            <person name="Lipzen A."/>
            <person name="Mereny Z."/>
            <person name="Hegedus B."/>
            <person name="Baldrian P."/>
            <person name="Stursova M."/>
            <person name="Weitz H."/>
            <person name="Taylor A."/>
            <person name="Grigoriev I.V."/>
            <person name="Nagy L.G."/>
            <person name="Martin F."/>
            <person name="Kauserud H."/>
        </authorList>
    </citation>
    <scope>NUCLEOTIDE SEQUENCE</scope>
    <source>
        <strain evidence="2">CBHHK067</strain>
    </source>
</reference>
<dbReference type="AlphaFoldDB" id="A0AAD7D2P3"/>
<dbReference type="Proteomes" id="UP001221757">
    <property type="component" value="Unassembled WGS sequence"/>
</dbReference>